<reference evidence="2 3" key="1">
    <citation type="journal article" date="2015" name="Genome Announc.">
        <title>Expanding the biotechnology potential of lactobacilli through comparative genomics of 213 strains and associated genera.</title>
        <authorList>
            <person name="Sun Z."/>
            <person name="Harris H.M."/>
            <person name="McCann A."/>
            <person name="Guo C."/>
            <person name="Argimon S."/>
            <person name="Zhang W."/>
            <person name="Yang X."/>
            <person name="Jeffery I.B."/>
            <person name="Cooney J.C."/>
            <person name="Kagawa T.F."/>
            <person name="Liu W."/>
            <person name="Song Y."/>
            <person name="Salvetti E."/>
            <person name="Wrobel A."/>
            <person name="Rasinkangas P."/>
            <person name="Parkhill J."/>
            <person name="Rea M.C."/>
            <person name="O'Sullivan O."/>
            <person name="Ritari J."/>
            <person name="Douillard F.P."/>
            <person name="Paul Ross R."/>
            <person name="Yang R."/>
            <person name="Briner A.E."/>
            <person name="Felis G.E."/>
            <person name="de Vos W.M."/>
            <person name="Barrangou R."/>
            <person name="Klaenhammer T.R."/>
            <person name="Caufield P.W."/>
            <person name="Cui Y."/>
            <person name="Zhang H."/>
            <person name="O'Toole P.W."/>
        </authorList>
    </citation>
    <scope>NUCLEOTIDE SEQUENCE [LARGE SCALE GENOMIC DNA]</scope>
    <source>
        <strain evidence="2 3">DSM 19394</strain>
    </source>
</reference>
<name>A0A0R1LT63_9LACO</name>
<accession>A0A0R1LT63</accession>
<keyword evidence="1" id="KW-0472">Membrane</keyword>
<protein>
    <submittedName>
        <fullName evidence="2">Uncharacterized protein</fullName>
    </submittedName>
</protein>
<dbReference type="EMBL" id="AZDV01000009">
    <property type="protein sequence ID" value="KRK95362.1"/>
    <property type="molecule type" value="Genomic_DNA"/>
</dbReference>
<dbReference type="AlphaFoldDB" id="A0A0R1LT63"/>
<evidence type="ECO:0000313" key="3">
    <source>
        <dbReference type="Proteomes" id="UP000051955"/>
    </source>
</evidence>
<organism evidence="2 3">
    <name type="scientific">Levilactobacillus acidifarinae DSM 19394 = JCM 15949</name>
    <dbReference type="NCBI Taxonomy" id="1423715"/>
    <lineage>
        <taxon>Bacteria</taxon>
        <taxon>Bacillati</taxon>
        <taxon>Bacillota</taxon>
        <taxon>Bacilli</taxon>
        <taxon>Lactobacillales</taxon>
        <taxon>Lactobacillaceae</taxon>
        <taxon>Levilactobacillus</taxon>
    </lineage>
</organism>
<keyword evidence="3" id="KW-1185">Reference proteome</keyword>
<comment type="caution">
    <text evidence="2">The sequence shown here is derived from an EMBL/GenBank/DDBJ whole genome shotgun (WGS) entry which is preliminary data.</text>
</comment>
<gene>
    <name evidence="2" type="ORF">FD25_GL001479</name>
</gene>
<keyword evidence="1" id="KW-1133">Transmembrane helix</keyword>
<dbReference type="STRING" id="1423715.FD25_GL001479"/>
<dbReference type="Proteomes" id="UP000051955">
    <property type="component" value="Unassembled WGS sequence"/>
</dbReference>
<feature type="transmembrane region" description="Helical" evidence="1">
    <location>
        <begin position="12"/>
        <end position="30"/>
    </location>
</feature>
<sequence length="102" mass="11643">MTQLRKLVQRLRWLSVLQLLPDTLVIYGILQLGFSQGVVPLFNVGFTRQKAGLVVILFVLIDLCVTGIRYNDRMAGRRLIGQLKGHLDESESALIKQFEKFK</sequence>
<dbReference type="PATRIC" id="fig|1423715.3.peg.1515"/>
<proteinExistence type="predicted"/>
<evidence type="ECO:0000313" key="2">
    <source>
        <dbReference type="EMBL" id="KRK95362.1"/>
    </source>
</evidence>
<keyword evidence="1" id="KW-0812">Transmembrane</keyword>
<feature type="transmembrane region" description="Helical" evidence="1">
    <location>
        <begin position="50"/>
        <end position="70"/>
    </location>
</feature>
<evidence type="ECO:0000256" key="1">
    <source>
        <dbReference type="SAM" id="Phobius"/>
    </source>
</evidence>